<dbReference type="GO" id="GO:0008270">
    <property type="term" value="F:zinc ion binding"/>
    <property type="evidence" value="ECO:0007669"/>
    <property type="project" value="UniProtKB-KW"/>
</dbReference>
<keyword evidence="2" id="KW-0479">Metal-binding</keyword>
<evidence type="ECO:0000313" key="7">
    <source>
        <dbReference type="Proteomes" id="UP000541444"/>
    </source>
</evidence>
<evidence type="ECO:0000256" key="1">
    <source>
        <dbReference type="ARBA" id="ARBA00004123"/>
    </source>
</evidence>
<reference evidence="6 7" key="1">
    <citation type="journal article" date="2020" name="IScience">
        <title>Genome Sequencing of the Endangered Kingdonia uniflora (Circaeasteraceae, Ranunculales) Reveals Potential Mechanisms of Evolutionary Specialization.</title>
        <authorList>
            <person name="Sun Y."/>
            <person name="Deng T."/>
            <person name="Zhang A."/>
            <person name="Moore M.J."/>
            <person name="Landis J.B."/>
            <person name="Lin N."/>
            <person name="Zhang H."/>
            <person name="Zhang X."/>
            <person name="Huang J."/>
            <person name="Zhang X."/>
            <person name="Sun H."/>
            <person name="Wang H."/>
        </authorList>
    </citation>
    <scope>NUCLEOTIDE SEQUENCE [LARGE SCALE GENOMIC DNA]</scope>
    <source>
        <strain evidence="6">TB1705</strain>
        <tissue evidence="6">Leaf</tissue>
    </source>
</reference>
<evidence type="ECO:0008006" key="8">
    <source>
        <dbReference type="Google" id="ProtNLM"/>
    </source>
</evidence>
<evidence type="ECO:0000256" key="2">
    <source>
        <dbReference type="ARBA" id="ARBA00022723"/>
    </source>
</evidence>
<dbReference type="EMBL" id="JACGCM010002352">
    <property type="protein sequence ID" value="KAF6140720.1"/>
    <property type="molecule type" value="Genomic_DNA"/>
</dbReference>
<dbReference type="SUPFAM" id="SSF140996">
    <property type="entry name" value="Hermes dimerisation domain"/>
    <property type="match status" value="1"/>
</dbReference>
<keyword evidence="3" id="KW-0863">Zinc-finger</keyword>
<proteinExistence type="predicted"/>
<evidence type="ECO:0000256" key="4">
    <source>
        <dbReference type="ARBA" id="ARBA00022833"/>
    </source>
</evidence>
<dbReference type="InterPro" id="IPR052035">
    <property type="entry name" value="ZnF_BED_domain_contain"/>
</dbReference>
<organism evidence="6 7">
    <name type="scientific">Kingdonia uniflora</name>
    <dbReference type="NCBI Taxonomy" id="39325"/>
    <lineage>
        <taxon>Eukaryota</taxon>
        <taxon>Viridiplantae</taxon>
        <taxon>Streptophyta</taxon>
        <taxon>Embryophyta</taxon>
        <taxon>Tracheophyta</taxon>
        <taxon>Spermatophyta</taxon>
        <taxon>Magnoliopsida</taxon>
        <taxon>Ranunculales</taxon>
        <taxon>Circaeasteraceae</taxon>
        <taxon>Kingdonia</taxon>
    </lineage>
</organism>
<dbReference type="SUPFAM" id="SSF53098">
    <property type="entry name" value="Ribonuclease H-like"/>
    <property type="match status" value="1"/>
</dbReference>
<sequence length="394" mass="46047">MEKCMKKLEIDPSQPQISRSSLGSITTFRFNQDVVREELVRFIVVDEQPFTFSEKETFKRFIKKSFGDSFQTPSRNTIKANIFKFYKAEKEKLKSLLQNSCGKISLTSNLWSSPTKLRFFCVTAYFIDSTWTMQKRIICFELLEIPHDGETIAQSIFDIINEYGISSKIFSVSLDNASANDNANTRLMRWLPKAHNGKYFKNRCCCHIINLMVKDGLFVCNDVLENVRQTTLYLHSSQKRFQDFSKICTSLSMKPRKPPLDVQHRWNSTYLMLKSILSLKEPIRQYQMGKKLIHTITDDDWEVVELLQDFLKVIYDATLCFSESYYVTSSKVLRHLVDISEVFEQHRHRIQFVEICAEMEAKYKKILGRSSINLGSSYHFKPPIQTKNIKSFLP</sequence>
<dbReference type="PANTHER" id="PTHR46481:SF10">
    <property type="entry name" value="ZINC FINGER BED DOMAIN-CONTAINING PROTEIN 39"/>
    <property type="match status" value="1"/>
</dbReference>
<keyword evidence="4" id="KW-0862">Zinc</keyword>
<comment type="caution">
    <text evidence="6">The sequence shown here is derived from an EMBL/GenBank/DDBJ whole genome shotgun (WGS) entry which is preliminary data.</text>
</comment>
<name>A0A7J7LDV7_9MAGN</name>
<accession>A0A7J7LDV7</accession>
<dbReference type="InterPro" id="IPR012337">
    <property type="entry name" value="RNaseH-like_sf"/>
</dbReference>
<dbReference type="PANTHER" id="PTHR46481">
    <property type="entry name" value="ZINC FINGER BED DOMAIN-CONTAINING PROTEIN 4"/>
    <property type="match status" value="1"/>
</dbReference>
<dbReference type="GO" id="GO:0005634">
    <property type="term" value="C:nucleus"/>
    <property type="evidence" value="ECO:0007669"/>
    <property type="project" value="UniProtKB-SubCell"/>
</dbReference>
<protein>
    <recommendedName>
        <fullName evidence="8">Transposase</fullName>
    </recommendedName>
</protein>
<gene>
    <name evidence="6" type="ORF">GIB67_035147</name>
</gene>
<keyword evidence="7" id="KW-1185">Reference proteome</keyword>
<dbReference type="AlphaFoldDB" id="A0A7J7LDV7"/>
<dbReference type="Proteomes" id="UP000541444">
    <property type="component" value="Unassembled WGS sequence"/>
</dbReference>
<dbReference type="OrthoDB" id="1733466at2759"/>
<comment type="subcellular location">
    <subcellularLocation>
        <location evidence="1">Nucleus</location>
    </subcellularLocation>
</comment>
<evidence type="ECO:0000256" key="3">
    <source>
        <dbReference type="ARBA" id="ARBA00022771"/>
    </source>
</evidence>
<keyword evidence="5" id="KW-0539">Nucleus</keyword>
<evidence type="ECO:0000256" key="5">
    <source>
        <dbReference type="ARBA" id="ARBA00023242"/>
    </source>
</evidence>
<evidence type="ECO:0000313" key="6">
    <source>
        <dbReference type="EMBL" id="KAF6140720.1"/>
    </source>
</evidence>